<organism evidence="13">
    <name type="scientific">Photinus pyralis</name>
    <name type="common">Common eastern firefly</name>
    <name type="synonym">Lampyris pyralis</name>
    <dbReference type="NCBI Taxonomy" id="7054"/>
    <lineage>
        <taxon>Eukaryota</taxon>
        <taxon>Metazoa</taxon>
        <taxon>Ecdysozoa</taxon>
        <taxon>Arthropoda</taxon>
        <taxon>Hexapoda</taxon>
        <taxon>Insecta</taxon>
        <taxon>Pterygota</taxon>
        <taxon>Neoptera</taxon>
        <taxon>Endopterygota</taxon>
        <taxon>Coleoptera</taxon>
        <taxon>Polyphaga</taxon>
        <taxon>Elateriformia</taxon>
        <taxon>Elateroidea</taxon>
        <taxon>Lampyridae</taxon>
        <taxon>Lampyrinae</taxon>
        <taxon>Photinus</taxon>
    </lineage>
</organism>
<proteinExistence type="inferred from homology"/>
<dbReference type="EMBL" id="VVIM01000003">
    <property type="protein sequence ID" value="KAB0801099.1"/>
    <property type="molecule type" value="Genomic_DNA"/>
</dbReference>
<dbReference type="GO" id="GO:0035973">
    <property type="term" value="P:aggrephagy"/>
    <property type="evidence" value="ECO:0007669"/>
    <property type="project" value="TreeGrafter"/>
</dbReference>
<reference evidence="14" key="3">
    <citation type="submission" date="2019-08" db="EMBL/GenBank/DDBJ databases">
        <authorList>
            <consortium name="Photinus pyralis genome working group"/>
            <person name="Fallon T.R."/>
            <person name="Sander Lower S.E."/>
            <person name="Weng J.-K."/>
        </authorList>
    </citation>
    <scope>NUCLEOTIDE SEQUENCE</scope>
    <source>
        <strain evidence="14">1611_PpyrPB1</strain>
        <tissue evidence="14">Whole body</tissue>
    </source>
</reference>
<dbReference type="GO" id="GO:0000423">
    <property type="term" value="P:mitophagy"/>
    <property type="evidence" value="ECO:0007669"/>
    <property type="project" value="TreeGrafter"/>
</dbReference>
<evidence type="ECO:0000256" key="4">
    <source>
        <dbReference type="ARBA" id="ARBA00022490"/>
    </source>
</evidence>
<dbReference type="InParanoid" id="A0A1Y1M762"/>
<accession>A0A1Y1M762</accession>
<dbReference type="OrthoDB" id="2960936at2759"/>
<keyword evidence="8 11" id="KW-0653">Protein transport</keyword>
<evidence type="ECO:0000256" key="2">
    <source>
        <dbReference type="ARBA" id="ARBA00010958"/>
    </source>
</evidence>
<comment type="function">
    <text evidence="11">Cysteine protease that plays a key role in autophagy by mediating both proteolytic activation and delipidation of ATG8 family proteins.</text>
</comment>
<keyword evidence="5 11" id="KW-0645">Protease</keyword>
<dbReference type="GO" id="GO:0000045">
    <property type="term" value="P:autophagosome assembly"/>
    <property type="evidence" value="ECO:0007669"/>
    <property type="project" value="TreeGrafter"/>
</dbReference>
<reference evidence="13" key="1">
    <citation type="journal article" date="2016" name="Sci. Rep.">
        <title>Molecular characterization of firefly nuptial gifts: a multi-omics approach sheds light on postcopulatory sexual selection.</title>
        <authorList>
            <person name="Al-Wathiqui N."/>
            <person name="Fallon T.R."/>
            <person name="South A."/>
            <person name="Weng J.K."/>
            <person name="Lewis S.M."/>
        </authorList>
    </citation>
    <scope>NUCLEOTIDE SEQUENCE</scope>
</reference>
<evidence type="ECO:0000259" key="12">
    <source>
        <dbReference type="Pfam" id="PF03416"/>
    </source>
</evidence>
<evidence type="ECO:0000256" key="10">
    <source>
        <dbReference type="ARBA" id="ARBA00029362"/>
    </source>
</evidence>
<dbReference type="EC" id="3.4.22.-" evidence="11"/>
<name>A0A1Y1M762_PHOPY</name>
<dbReference type="InterPro" id="IPR005078">
    <property type="entry name" value="Peptidase_C54"/>
</dbReference>
<dbReference type="GO" id="GO:0016485">
    <property type="term" value="P:protein processing"/>
    <property type="evidence" value="ECO:0007669"/>
    <property type="project" value="TreeGrafter"/>
</dbReference>
<reference evidence="14 15" key="2">
    <citation type="journal article" date="2018" name="Elife">
        <title>Firefly genomes illuminate parallel origins of bioluminescence in beetles.</title>
        <authorList>
            <person name="Fallon T.R."/>
            <person name="Lower S.E."/>
            <person name="Chang C.H."/>
            <person name="Bessho-Uehara M."/>
            <person name="Martin G.J."/>
            <person name="Bewick A.J."/>
            <person name="Behringer M."/>
            <person name="Debat H.J."/>
            <person name="Wong I."/>
            <person name="Day J.C."/>
            <person name="Suvorov A."/>
            <person name="Silva C.J."/>
            <person name="Stanger-Hall K.F."/>
            <person name="Hall D.W."/>
            <person name="Schmitz R.J."/>
            <person name="Nelson D.R."/>
            <person name="Lewis S.M."/>
            <person name="Shigenobu S."/>
            <person name="Bybee S.M."/>
            <person name="Larracuente A.M."/>
            <person name="Oba Y."/>
            <person name="Weng J.K."/>
        </authorList>
    </citation>
    <scope>NUCLEOTIDE SEQUENCE [LARGE SCALE GENOMIC DNA]</scope>
    <source>
        <strain evidence="14">1611_PpyrPB1</strain>
        <tissue evidence="14">Whole body</tissue>
    </source>
</reference>
<dbReference type="FunCoup" id="A0A1Y1M762">
    <property type="interactions" value="573"/>
</dbReference>
<dbReference type="AlphaFoldDB" id="A0A1Y1M762"/>
<dbReference type="PANTHER" id="PTHR22624">
    <property type="entry name" value="CYSTEINE PROTEASE ATG4"/>
    <property type="match status" value="1"/>
</dbReference>
<dbReference type="InterPro" id="IPR046792">
    <property type="entry name" value="Peptidase_C54_cat"/>
</dbReference>
<dbReference type="GO" id="GO:0005737">
    <property type="term" value="C:cytoplasm"/>
    <property type="evidence" value="ECO:0007669"/>
    <property type="project" value="UniProtKB-SubCell"/>
</dbReference>
<evidence type="ECO:0000256" key="3">
    <source>
        <dbReference type="ARBA" id="ARBA00022448"/>
    </source>
</evidence>
<evidence type="ECO:0000256" key="8">
    <source>
        <dbReference type="ARBA" id="ARBA00022927"/>
    </source>
</evidence>
<evidence type="ECO:0000313" key="15">
    <source>
        <dbReference type="Proteomes" id="UP000327044"/>
    </source>
</evidence>
<keyword evidence="7" id="KW-0788">Thiol protease</keyword>
<dbReference type="GO" id="GO:0015031">
    <property type="term" value="P:protein transport"/>
    <property type="evidence" value="ECO:0007669"/>
    <property type="project" value="UniProtKB-KW"/>
</dbReference>
<evidence type="ECO:0000256" key="6">
    <source>
        <dbReference type="ARBA" id="ARBA00022801"/>
    </source>
</evidence>
<protein>
    <recommendedName>
        <fullName evidence="11">Cysteine protease</fullName>
        <ecNumber evidence="11">3.4.22.-</ecNumber>
    </recommendedName>
</protein>
<dbReference type="GO" id="GO:0019786">
    <property type="term" value="F:protein-phosphatidylethanolamide deconjugating activity"/>
    <property type="evidence" value="ECO:0007669"/>
    <property type="project" value="InterPro"/>
</dbReference>
<dbReference type="EMBL" id="GEZM01042602">
    <property type="protein sequence ID" value="JAV79766.1"/>
    <property type="molecule type" value="Transcribed_RNA"/>
</dbReference>
<gene>
    <name evidence="14" type="ORF">PPYR_05453</name>
</gene>
<comment type="similarity">
    <text evidence="2 11">Belongs to the peptidase C54 family.</text>
</comment>
<dbReference type="PANTHER" id="PTHR22624:SF52">
    <property type="entry name" value="CYSTEINE PROTEASE"/>
    <property type="match status" value="1"/>
</dbReference>
<feature type="domain" description="Peptidase C54 catalytic" evidence="12">
    <location>
        <begin position="121"/>
        <end position="400"/>
    </location>
</feature>
<dbReference type="GO" id="GO:0004197">
    <property type="term" value="F:cysteine-type endopeptidase activity"/>
    <property type="evidence" value="ECO:0007669"/>
    <property type="project" value="TreeGrafter"/>
</dbReference>
<keyword evidence="15" id="KW-1185">Reference proteome</keyword>
<evidence type="ECO:0000256" key="5">
    <source>
        <dbReference type="ARBA" id="ARBA00022670"/>
    </source>
</evidence>
<keyword evidence="3" id="KW-0813">Transport</keyword>
<evidence type="ECO:0000256" key="11">
    <source>
        <dbReference type="RuleBase" id="RU363115"/>
    </source>
</evidence>
<dbReference type="InterPro" id="IPR038765">
    <property type="entry name" value="Papain-like_cys_pep_sf"/>
</dbReference>
<dbReference type="GO" id="GO:0034727">
    <property type="term" value="P:piecemeal microautophagy of the nucleus"/>
    <property type="evidence" value="ECO:0007669"/>
    <property type="project" value="TreeGrafter"/>
</dbReference>
<keyword evidence="6 11" id="KW-0378">Hydrolase</keyword>
<evidence type="ECO:0000256" key="7">
    <source>
        <dbReference type="ARBA" id="ARBA00022807"/>
    </source>
</evidence>
<comment type="catalytic activity">
    <reaction evidence="10">
        <text>[protein]-C-terminal L-amino acid-glycyl-phosphatidylethanolamide + H2O = [protein]-C-terminal L-amino acid-glycine + a 1,2-diacyl-sn-glycero-3-phosphoethanolamine</text>
        <dbReference type="Rhea" id="RHEA:67548"/>
        <dbReference type="Rhea" id="RHEA-COMP:17323"/>
        <dbReference type="Rhea" id="RHEA-COMP:17324"/>
        <dbReference type="ChEBI" id="CHEBI:15377"/>
        <dbReference type="ChEBI" id="CHEBI:64612"/>
        <dbReference type="ChEBI" id="CHEBI:172940"/>
        <dbReference type="ChEBI" id="CHEBI:172941"/>
    </reaction>
    <physiologicalReaction direction="left-to-right" evidence="10">
        <dbReference type="Rhea" id="RHEA:67549"/>
    </physiologicalReaction>
</comment>
<dbReference type="Pfam" id="PF03416">
    <property type="entry name" value="Peptidase_C54"/>
    <property type="match status" value="1"/>
</dbReference>
<evidence type="ECO:0000256" key="9">
    <source>
        <dbReference type="ARBA" id="ARBA00023006"/>
    </source>
</evidence>
<dbReference type="Proteomes" id="UP000327044">
    <property type="component" value="Unassembled WGS sequence"/>
</dbReference>
<keyword evidence="9 11" id="KW-0072">Autophagy</keyword>
<keyword evidence="4 11" id="KW-0963">Cytoplasm</keyword>
<evidence type="ECO:0000313" key="13">
    <source>
        <dbReference type="EMBL" id="JAV79766.1"/>
    </source>
</evidence>
<comment type="subcellular location">
    <subcellularLocation>
        <location evidence="1 11">Cytoplasm</location>
    </subcellularLocation>
</comment>
<dbReference type="SUPFAM" id="SSF54001">
    <property type="entry name" value="Cysteine proteinases"/>
    <property type="match status" value="1"/>
</dbReference>
<sequence length="462" mass="52657">MKILGQFKMNAQLASRERSHFFFRSDISSSPSSSSSLKLDDYGNLFDEGKVKTRLLSMWNNVKYGMKLKTNFSKESPVWLLGKCYHKKVESPCSDSTELGTDVVAFQSQTDIANSDEEGFEGFKADFMSRLWLTYRREFPVLNGSTFSSDCGWGCMVRSGQMLLAEALIRHFLNRGWRWNPEQQPTTKQSYIENVNHRKIIKWFGDKPSRNSPLSIHSLVQLGESMGKKAGDWYGPGFVAHLLKKAVNLASKDNYEFDSLHVYVAQDCAIYVRDVLEQCSPKKDGNWKSLILLIPVRLGAEKFNPIYAPCVTALLSIEQCIGIIGGRPKHSLYFIGYQDDKLIHLDPHYCQEMVDVWAADFPLSSFHCRSPRKMHLSKMDPSCCIGFYCSTEEDFLNLIENVQTLVIPPGQGGHAEYPMFIFCDGYQKDAELPPIRQLPPDVEYPVEGQDSEYVDDEEFEIL</sequence>
<evidence type="ECO:0000256" key="1">
    <source>
        <dbReference type="ARBA" id="ARBA00004496"/>
    </source>
</evidence>
<evidence type="ECO:0000313" key="14">
    <source>
        <dbReference type="EMBL" id="KAB0801099.1"/>
    </source>
</evidence>